<dbReference type="Pfam" id="PF00702">
    <property type="entry name" value="Hydrolase"/>
    <property type="match status" value="1"/>
</dbReference>
<evidence type="ECO:0000256" key="1">
    <source>
        <dbReference type="ARBA" id="ARBA00022801"/>
    </source>
</evidence>
<dbReference type="Gene3D" id="3.40.50.1000">
    <property type="entry name" value="HAD superfamily/HAD-like"/>
    <property type="match status" value="1"/>
</dbReference>
<reference evidence="2 3" key="1">
    <citation type="submission" date="2019-12" db="EMBL/GenBank/DDBJ databases">
        <title>Isolation and characterization of three novel carbon monoxide-oxidizing members of Halobacteria from salione crusts and soils.</title>
        <authorList>
            <person name="Myers M.R."/>
            <person name="King G.M."/>
        </authorList>
    </citation>
    <scope>NUCLEOTIDE SEQUENCE [LARGE SCALE GENOMIC DNA]</scope>
    <source>
        <strain evidence="2 3">WSH3</strain>
    </source>
</reference>
<keyword evidence="1 2" id="KW-0378">Hydrolase</keyword>
<keyword evidence="3" id="KW-1185">Reference proteome</keyword>
<dbReference type="SUPFAM" id="SSF56784">
    <property type="entry name" value="HAD-like"/>
    <property type="match status" value="1"/>
</dbReference>
<dbReference type="OrthoDB" id="238326at2157"/>
<dbReference type="RefSeq" id="WP_159762186.1">
    <property type="nucleotide sequence ID" value="NZ_WUUT01000001.1"/>
</dbReference>
<proteinExistence type="predicted"/>
<dbReference type="InterPro" id="IPR051540">
    <property type="entry name" value="S-2-haloacid_dehalogenase"/>
</dbReference>
<evidence type="ECO:0000313" key="3">
    <source>
        <dbReference type="Proteomes" id="UP000466535"/>
    </source>
</evidence>
<name>A0A6B0SWF5_9EURY</name>
<dbReference type="InterPro" id="IPR023214">
    <property type="entry name" value="HAD_sf"/>
</dbReference>
<dbReference type="EMBL" id="WUUT01000001">
    <property type="protein sequence ID" value="MXR50018.1"/>
    <property type="molecule type" value="Genomic_DNA"/>
</dbReference>
<organism evidence="2 3">
    <name type="scientific">Halovenus carboxidivorans</name>
    <dbReference type="NCBI Taxonomy" id="2692199"/>
    <lineage>
        <taxon>Archaea</taxon>
        <taxon>Methanobacteriati</taxon>
        <taxon>Methanobacteriota</taxon>
        <taxon>Stenosarchaea group</taxon>
        <taxon>Halobacteria</taxon>
        <taxon>Halobacteriales</taxon>
        <taxon>Haloarculaceae</taxon>
        <taxon>Halovenus</taxon>
    </lineage>
</organism>
<dbReference type="GO" id="GO:0016787">
    <property type="term" value="F:hydrolase activity"/>
    <property type="evidence" value="ECO:0007669"/>
    <property type="project" value="UniProtKB-KW"/>
</dbReference>
<dbReference type="AlphaFoldDB" id="A0A6B0SWF5"/>
<dbReference type="PANTHER" id="PTHR43316:SF3">
    <property type="entry name" value="HALOACID DEHALOGENASE, TYPE II (AFU_ORTHOLOGUE AFUA_2G07750)-RELATED"/>
    <property type="match status" value="1"/>
</dbReference>
<protein>
    <submittedName>
        <fullName evidence="2">HAD family hydrolase</fullName>
    </submittedName>
</protein>
<gene>
    <name evidence="2" type="ORF">GRX03_00135</name>
</gene>
<accession>A0A6B0SWF5</accession>
<sequence>MCRETALRAAVADCAAVSVDLFGTLVSVERPDDPAAAVARELDARGVSVPDDWATAYREAHLDVKEGGELPLADHVAAALASRNEPLRREEIRPTVAEAVRAAFAVEAEPRPGAERLLEYLTDRRPVGVLSNCAVAGLAEHALDSAGIDRERFEAVVTSVDCGWRKPDSHAFTAVADALGVETGELLHIGDDPETDGGISEVGGSSWIVGDGPLARGERWG</sequence>
<dbReference type="Proteomes" id="UP000466535">
    <property type="component" value="Unassembled WGS sequence"/>
</dbReference>
<evidence type="ECO:0000313" key="2">
    <source>
        <dbReference type="EMBL" id="MXR50018.1"/>
    </source>
</evidence>
<dbReference type="PANTHER" id="PTHR43316">
    <property type="entry name" value="HYDROLASE, HALOACID DELAHOGENASE-RELATED"/>
    <property type="match status" value="1"/>
</dbReference>
<comment type="caution">
    <text evidence="2">The sequence shown here is derived from an EMBL/GenBank/DDBJ whole genome shotgun (WGS) entry which is preliminary data.</text>
</comment>
<dbReference type="InterPro" id="IPR036412">
    <property type="entry name" value="HAD-like_sf"/>
</dbReference>